<keyword evidence="9 11" id="KW-0804">Transcription</keyword>
<dbReference type="InterPro" id="IPR000722">
    <property type="entry name" value="RNA_pol_asu"/>
</dbReference>
<evidence type="ECO:0000256" key="4">
    <source>
        <dbReference type="ARBA" id="ARBA00022679"/>
    </source>
</evidence>
<reference evidence="13 14" key="1">
    <citation type="submission" date="2019-03" db="EMBL/GenBank/DDBJ databases">
        <title>First draft genome of Liparis tanakae, snailfish: a comprehensive survey of snailfish specific genes.</title>
        <authorList>
            <person name="Kim W."/>
            <person name="Song I."/>
            <person name="Jeong J.-H."/>
            <person name="Kim D."/>
            <person name="Kim S."/>
            <person name="Ryu S."/>
            <person name="Song J.Y."/>
            <person name="Lee S.K."/>
        </authorList>
    </citation>
    <scope>NUCLEOTIDE SEQUENCE [LARGE SCALE GENOMIC DNA]</scope>
    <source>
        <tissue evidence="13">Muscle</tissue>
    </source>
</reference>
<dbReference type="OrthoDB" id="270392at2759"/>
<dbReference type="InterPro" id="IPR007081">
    <property type="entry name" value="RNA_pol_Rpb1_5"/>
</dbReference>
<dbReference type="EMBL" id="SRLO01000031">
    <property type="protein sequence ID" value="TNN83803.1"/>
    <property type="molecule type" value="Genomic_DNA"/>
</dbReference>
<feature type="domain" description="RNA polymerase N-terminal" evidence="12">
    <location>
        <begin position="248"/>
        <end position="553"/>
    </location>
</feature>
<dbReference type="FunFam" id="4.10.860.120:FF:000004">
    <property type="entry name" value="DNA-directed RNA polymerase subunit"/>
    <property type="match status" value="1"/>
</dbReference>
<dbReference type="FunFam" id="1.10.132.30:FF:000001">
    <property type="entry name" value="DNA-directed RNA polymerase subunit"/>
    <property type="match status" value="1"/>
</dbReference>
<protein>
    <recommendedName>
        <fullName evidence="11">DNA-directed RNA polymerase subunit</fullName>
        <ecNumber evidence="11">2.7.7.6</ecNumber>
    </recommendedName>
</protein>
<comment type="catalytic activity">
    <reaction evidence="11">
        <text>RNA(n) + a ribonucleoside 5'-triphosphate = RNA(n+1) + diphosphate</text>
        <dbReference type="Rhea" id="RHEA:21248"/>
        <dbReference type="Rhea" id="RHEA-COMP:14527"/>
        <dbReference type="Rhea" id="RHEA-COMP:17342"/>
        <dbReference type="ChEBI" id="CHEBI:33019"/>
        <dbReference type="ChEBI" id="CHEBI:61557"/>
        <dbReference type="ChEBI" id="CHEBI:140395"/>
        <dbReference type="EC" id="2.7.7.6"/>
    </reaction>
</comment>
<dbReference type="SMART" id="SM00663">
    <property type="entry name" value="RPOLA_N"/>
    <property type="match status" value="1"/>
</dbReference>
<dbReference type="InterPro" id="IPR042102">
    <property type="entry name" value="RNA_pol_Rpb1_3_sf"/>
</dbReference>
<dbReference type="GO" id="GO:0005654">
    <property type="term" value="C:nucleoplasm"/>
    <property type="evidence" value="ECO:0007669"/>
    <property type="project" value="UniProtKB-ARBA"/>
</dbReference>
<keyword evidence="4 11" id="KW-0808">Transferase</keyword>
<evidence type="ECO:0000256" key="10">
    <source>
        <dbReference type="ARBA" id="ARBA00023242"/>
    </source>
</evidence>
<evidence type="ECO:0000256" key="6">
    <source>
        <dbReference type="ARBA" id="ARBA00022723"/>
    </source>
</evidence>
<dbReference type="Pfam" id="PF04983">
    <property type="entry name" value="RNA_pol_Rpb1_3"/>
    <property type="match status" value="1"/>
</dbReference>
<dbReference type="Gene3D" id="1.10.132.30">
    <property type="match status" value="1"/>
</dbReference>
<comment type="subcellular location">
    <subcellularLocation>
        <location evidence="1">Nucleus</location>
    </subcellularLocation>
</comment>
<dbReference type="PANTHER" id="PTHR48446">
    <property type="entry name" value="DNA-DIRECTED RNA POLYMERASE SUBUNIT BETA' N-TERMINAL SECTION"/>
    <property type="match status" value="1"/>
</dbReference>
<dbReference type="Pfam" id="PF04998">
    <property type="entry name" value="RNA_pol_Rpb1_5"/>
    <property type="match status" value="2"/>
</dbReference>
<evidence type="ECO:0000256" key="3">
    <source>
        <dbReference type="ARBA" id="ARBA00022478"/>
    </source>
</evidence>
<evidence type="ECO:0000313" key="14">
    <source>
        <dbReference type="Proteomes" id="UP000314294"/>
    </source>
</evidence>
<dbReference type="Pfam" id="PF00623">
    <property type="entry name" value="RNA_pol_Rpb1_2"/>
    <property type="match status" value="1"/>
</dbReference>
<dbReference type="Pfam" id="PF05000">
    <property type="entry name" value="RNA_pol_Rpb1_4"/>
    <property type="match status" value="1"/>
</dbReference>
<keyword evidence="3 11" id="KW-0240">DNA-directed RNA polymerase</keyword>
<dbReference type="Gene3D" id="6.20.50.80">
    <property type="match status" value="1"/>
</dbReference>
<dbReference type="Gene3D" id="1.10.150.390">
    <property type="match status" value="1"/>
</dbReference>
<evidence type="ECO:0000256" key="2">
    <source>
        <dbReference type="ARBA" id="ARBA00006460"/>
    </source>
</evidence>
<dbReference type="GO" id="GO:0003677">
    <property type="term" value="F:DNA binding"/>
    <property type="evidence" value="ECO:0007669"/>
    <property type="project" value="InterPro"/>
</dbReference>
<keyword evidence="14" id="KW-1185">Reference proteome</keyword>
<evidence type="ECO:0000259" key="12">
    <source>
        <dbReference type="SMART" id="SM00663"/>
    </source>
</evidence>
<dbReference type="GO" id="GO:0000428">
    <property type="term" value="C:DNA-directed RNA polymerase complex"/>
    <property type="evidence" value="ECO:0007669"/>
    <property type="project" value="UniProtKB-KW"/>
</dbReference>
<dbReference type="Pfam" id="PF04997">
    <property type="entry name" value="RNA_pol_Rpb1_1"/>
    <property type="match status" value="1"/>
</dbReference>
<dbReference type="PANTHER" id="PTHR48446:SF1">
    <property type="entry name" value="DNA-DIRECTED RNA POLYMERASE SUBUNIT BETA' N-TERMINAL SECTION"/>
    <property type="match status" value="1"/>
</dbReference>
<dbReference type="Proteomes" id="UP000314294">
    <property type="component" value="Unassembled WGS sequence"/>
</dbReference>
<evidence type="ECO:0000256" key="5">
    <source>
        <dbReference type="ARBA" id="ARBA00022695"/>
    </source>
</evidence>
<dbReference type="InterPro" id="IPR035697">
    <property type="entry name" value="RNAP_III_RPC1_N"/>
</dbReference>
<evidence type="ECO:0000313" key="13">
    <source>
        <dbReference type="EMBL" id="TNN83803.1"/>
    </source>
</evidence>
<comment type="similarity">
    <text evidence="2 11">Belongs to the RNA polymerase beta' chain family.</text>
</comment>
<dbReference type="NCBIfam" id="NF006336">
    <property type="entry name" value="PRK08566.1"/>
    <property type="match status" value="1"/>
</dbReference>
<evidence type="ECO:0000256" key="1">
    <source>
        <dbReference type="ARBA" id="ARBA00004123"/>
    </source>
</evidence>
<dbReference type="InterPro" id="IPR006592">
    <property type="entry name" value="RNA_pol_N"/>
</dbReference>
<dbReference type="EC" id="2.7.7.6" evidence="11"/>
<sequence>MVKEQFRETDVAKKISHICFGMKSAEQMRQQAHIQVVSKNLYSQDTKHTPLPYGVLDHRMGTSEKDRPCLTCGKNLADCLGHYGYLDLELPCFHVGYFKAIIGILQMICKTCSSIMLTKDEKLQFMDFLKKPNLPYLQKRGLKKKISDKCRKRTICLSCSAFNGPVKKCGLLKIIHEKYKTTKKVVDTFVSEFLQSFDTAIEHNKVVEPLLTRAQENLNPLVVLNMFKRISQEDIPLLLMNPEAGKPADLILTRLLVPPLCIRPSVVSDLKSGTNEDDLTMKLTEIIFLNDVIKKHRMTGAKTQMIMEDWDFLQLQCALYINSELSGIPLNMAPKKWTRGFVQRLKGKQGRFRGNLSGKRVDFSGRTVISPDPNLRIDEVAVPVHVAKILTYPEKVNKANLELLRKLVRNGPEVHPGANFIQNRHTQMKRFLKYGNREKIAQELRFGDTVERHLMDGDIVLFNRQPSLHKLSIMAHIAKVKPHRTFRFNECVCTPYNADFDGDEMNLHLPQTEEAKAEALVLMGTKANLVTPRNGEPLIAAIQDFLTGAYLLTLKDTFFERAKSCQIIASILVDQDEKVKISLPRPAIIKPMALWTGKQIFSLILKPNKECPVKANLRTKGKQYCGKGEDLCFNDSFVVIHNSELMCGSLDKGTLGSGSKNNIFYILLRDWGQLEAANAMSRLARLAPVYLSNRGFSIGIGDVTPGQGLLKAKQDLLDEGYTKCDEYIEALRIGKLPQQPGCTAEETLEALILRELSVIRDRAGSACLRELDKSNSPLIMALCGSKGSFINISQMIACVGQQAISGSRVPDGFENRSLPHFEKHSKLPAAKGFVADSFYSGLTPTEFFFHTMAGREGLVDTAVKTAETGYMQRRLVKSLEDLCSQYDLTVRSSTGDIIQFIYGGDGLDPAAMEGKDEPLEFKRVLDNIRAIYVCPDEPALSQNELVLTADSITKRADFLCCKDGFLEEMKKFIKGISERIKKTRDKYGIHDNGTSEPKVLYQLDRITPTQLEKFLETCRDKYMSTPIITAHMDVEDNADFGRLVKGRIEKTLLGEISEYIEEVFLPDDCFILVKLSLERIRLLRLEVNAETVRYSICMSKLRVKPGDIAVHGEAVVCVSPRENNKSSMYYVLQSLKGDLPKVVVQGIPEVSRAVIHIDEQSTKTMYKLLVEGDNLRAVMATHGVNGSRTTSNNTYEVEKTLGIEAARATIINEIQYTMVNHGMSIDRRHVMLLADLMSYKESVLMLASFEKTADHLFDAAYFGQKDSVCGVSECIIMGIPMNIGTGLFKLLHKADKDPAPARRPLLFDSADFHIPLIT</sequence>
<dbReference type="FunFam" id="1.10.274.100:FF:000003">
    <property type="entry name" value="DNA-directed RNA polymerase subunit"/>
    <property type="match status" value="1"/>
</dbReference>
<dbReference type="Gene3D" id="3.30.1490.180">
    <property type="entry name" value="RNA polymerase ii"/>
    <property type="match status" value="1"/>
</dbReference>
<comment type="caution">
    <text evidence="13">The sequence shown here is derived from an EMBL/GenBank/DDBJ whole genome shotgun (WGS) entry which is preliminary data.</text>
</comment>
<gene>
    <name evidence="13" type="primary">POLR3A</name>
    <name evidence="13" type="ORF">EYF80_005979</name>
</gene>
<dbReference type="FunFam" id="1.10.150.390:FF:000003">
    <property type="entry name" value="DNA-directed RNA polymerase subunit"/>
    <property type="match status" value="1"/>
</dbReference>
<dbReference type="GO" id="GO:0003899">
    <property type="term" value="F:DNA-directed RNA polymerase activity"/>
    <property type="evidence" value="ECO:0007669"/>
    <property type="project" value="UniProtKB-EC"/>
</dbReference>
<dbReference type="InterPro" id="IPR007083">
    <property type="entry name" value="RNA_pol_Rpb1_4"/>
</dbReference>
<dbReference type="Gene3D" id="1.10.274.100">
    <property type="entry name" value="RNA polymerase Rpb1, domain 3"/>
    <property type="match status" value="1"/>
</dbReference>
<dbReference type="InterPro" id="IPR015700">
    <property type="entry name" value="RPC1"/>
</dbReference>
<dbReference type="GO" id="GO:0006351">
    <property type="term" value="P:DNA-templated transcription"/>
    <property type="evidence" value="ECO:0007669"/>
    <property type="project" value="InterPro"/>
</dbReference>
<dbReference type="FunFam" id="2.40.40.20:FF:000019">
    <property type="entry name" value="DNA-directed RNA polymerase II subunit RPB1"/>
    <property type="match status" value="1"/>
</dbReference>
<dbReference type="Gene3D" id="2.40.40.20">
    <property type="match status" value="1"/>
</dbReference>
<dbReference type="InterPro" id="IPR038120">
    <property type="entry name" value="Rpb1_funnel_sf"/>
</dbReference>
<name>A0A4Z2J2T4_9TELE</name>
<keyword evidence="10" id="KW-0539">Nucleus</keyword>
<dbReference type="Gene3D" id="6.10.250.2940">
    <property type="match status" value="1"/>
</dbReference>
<evidence type="ECO:0000256" key="7">
    <source>
        <dbReference type="ARBA" id="ARBA00022833"/>
    </source>
</evidence>
<organism evidence="13 14">
    <name type="scientific">Liparis tanakae</name>
    <name type="common">Tanaka's snailfish</name>
    <dbReference type="NCBI Taxonomy" id="230148"/>
    <lineage>
        <taxon>Eukaryota</taxon>
        <taxon>Metazoa</taxon>
        <taxon>Chordata</taxon>
        <taxon>Craniata</taxon>
        <taxon>Vertebrata</taxon>
        <taxon>Euteleostomi</taxon>
        <taxon>Actinopterygii</taxon>
        <taxon>Neopterygii</taxon>
        <taxon>Teleostei</taxon>
        <taxon>Neoteleostei</taxon>
        <taxon>Acanthomorphata</taxon>
        <taxon>Eupercaria</taxon>
        <taxon>Perciformes</taxon>
        <taxon>Cottioidei</taxon>
        <taxon>Cottales</taxon>
        <taxon>Liparidae</taxon>
        <taxon>Liparis</taxon>
    </lineage>
</organism>
<accession>A0A4Z2J2T4</accession>
<dbReference type="SUPFAM" id="SSF64484">
    <property type="entry name" value="beta and beta-prime subunits of DNA dependent RNA-polymerase"/>
    <property type="match status" value="1"/>
</dbReference>
<keyword evidence="6" id="KW-0479">Metal-binding</keyword>
<evidence type="ECO:0000256" key="11">
    <source>
        <dbReference type="RuleBase" id="RU004279"/>
    </source>
</evidence>
<evidence type="ECO:0000256" key="8">
    <source>
        <dbReference type="ARBA" id="ARBA00022842"/>
    </source>
</evidence>
<dbReference type="InterPro" id="IPR044893">
    <property type="entry name" value="RNA_pol_Rpb1_clamp_domain"/>
</dbReference>
<keyword evidence="8" id="KW-0460">Magnesium</keyword>
<dbReference type="InterPro" id="IPR007066">
    <property type="entry name" value="RNA_pol_Rpb1_3"/>
</dbReference>
<keyword evidence="7" id="KW-0862">Zinc</keyword>
<dbReference type="Gene3D" id="4.10.860.120">
    <property type="entry name" value="RNA polymerase II, clamp domain"/>
    <property type="match status" value="1"/>
</dbReference>
<dbReference type="InterPro" id="IPR007080">
    <property type="entry name" value="RNA_pol_Rpb1_1"/>
</dbReference>
<keyword evidence="5 11" id="KW-0548">Nucleotidyltransferase</keyword>
<comment type="function">
    <text evidence="11">DNA-dependent RNA polymerase catalyzes the transcription of DNA into RNA using the four ribonucleoside triphosphates as substrates.</text>
</comment>
<evidence type="ECO:0000256" key="9">
    <source>
        <dbReference type="ARBA" id="ARBA00023163"/>
    </source>
</evidence>
<dbReference type="GO" id="GO:0046872">
    <property type="term" value="F:metal ion binding"/>
    <property type="evidence" value="ECO:0007669"/>
    <property type="project" value="UniProtKB-KW"/>
</dbReference>
<dbReference type="FunFam" id="3.30.1490.180:FF:000002">
    <property type="entry name" value="DNA-directed RNA polymerase subunit"/>
    <property type="match status" value="1"/>
</dbReference>
<proteinExistence type="inferred from homology"/>
<dbReference type="CDD" id="cd02583">
    <property type="entry name" value="RNAP_III_RPC1_N"/>
    <property type="match status" value="1"/>
</dbReference>